<dbReference type="AlphaFoldDB" id="A0AAD4C0T3"/>
<evidence type="ECO:0000313" key="2">
    <source>
        <dbReference type="Proteomes" id="UP001194468"/>
    </source>
</evidence>
<dbReference type="EMBL" id="WHUW01000006">
    <property type="protein sequence ID" value="KAF8444790.1"/>
    <property type="molecule type" value="Genomic_DNA"/>
</dbReference>
<reference evidence="1" key="2">
    <citation type="journal article" date="2020" name="Nat. Commun.">
        <title>Large-scale genome sequencing of mycorrhizal fungi provides insights into the early evolution of symbiotic traits.</title>
        <authorList>
            <person name="Miyauchi S."/>
            <person name="Kiss E."/>
            <person name="Kuo A."/>
            <person name="Drula E."/>
            <person name="Kohler A."/>
            <person name="Sanchez-Garcia M."/>
            <person name="Morin E."/>
            <person name="Andreopoulos B."/>
            <person name="Barry K.W."/>
            <person name="Bonito G."/>
            <person name="Buee M."/>
            <person name="Carver A."/>
            <person name="Chen C."/>
            <person name="Cichocki N."/>
            <person name="Clum A."/>
            <person name="Culley D."/>
            <person name="Crous P.W."/>
            <person name="Fauchery L."/>
            <person name="Girlanda M."/>
            <person name="Hayes R.D."/>
            <person name="Keri Z."/>
            <person name="LaButti K."/>
            <person name="Lipzen A."/>
            <person name="Lombard V."/>
            <person name="Magnuson J."/>
            <person name="Maillard F."/>
            <person name="Murat C."/>
            <person name="Nolan M."/>
            <person name="Ohm R.A."/>
            <person name="Pangilinan J."/>
            <person name="Pereira M.F."/>
            <person name="Perotto S."/>
            <person name="Peter M."/>
            <person name="Pfister S."/>
            <person name="Riley R."/>
            <person name="Sitrit Y."/>
            <person name="Stielow J.B."/>
            <person name="Szollosi G."/>
            <person name="Zifcakova L."/>
            <person name="Stursova M."/>
            <person name="Spatafora J.W."/>
            <person name="Tedersoo L."/>
            <person name="Vaario L.M."/>
            <person name="Yamada A."/>
            <person name="Yan M."/>
            <person name="Wang P."/>
            <person name="Xu J."/>
            <person name="Bruns T."/>
            <person name="Baldrian P."/>
            <person name="Vilgalys R."/>
            <person name="Dunand C."/>
            <person name="Henrissat B."/>
            <person name="Grigoriev I.V."/>
            <person name="Hibbett D."/>
            <person name="Nagy L.G."/>
            <person name="Martin F.M."/>
        </authorList>
    </citation>
    <scope>NUCLEOTIDE SEQUENCE</scope>
    <source>
        <strain evidence="1">BED1</strain>
    </source>
</reference>
<organism evidence="1 2">
    <name type="scientific">Boletus edulis BED1</name>
    <dbReference type="NCBI Taxonomy" id="1328754"/>
    <lineage>
        <taxon>Eukaryota</taxon>
        <taxon>Fungi</taxon>
        <taxon>Dikarya</taxon>
        <taxon>Basidiomycota</taxon>
        <taxon>Agaricomycotina</taxon>
        <taxon>Agaricomycetes</taxon>
        <taxon>Agaricomycetidae</taxon>
        <taxon>Boletales</taxon>
        <taxon>Boletineae</taxon>
        <taxon>Boletaceae</taxon>
        <taxon>Boletoideae</taxon>
        <taxon>Boletus</taxon>
    </lineage>
</organism>
<accession>A0AAD4C0T3</accession>
<evidence type="ECO:0000313" key="1">
    <source>
        <dbReference type="EMBL" id="KAF8444790.1"/>
    </source>
</evidence>
<comment type="caution">
    <text evidence="1">The sequence shown here is derived from an EMBL/GenBank/DDBJ whole genome shotgun (WGS) entry which is preliminary data.</text>
</comment>
<keyword evidence="2" id="KW-1185">Reference proteome</keyword>
<protein>
    <submittedName>
        <fullName evidence="1">Uncharacterized protein</fullName>
    </submittedName>
</protein>
<proteinExistence type="predicted"/>
<reference evidence="1" key="1">
    <citation type="submission" date="2019-10" db="EMBL/GenBank/DDBJ databases">
        <authorList>
            <consortium name="DOE Joint Genome Institute"/>
            <person name="Kuo A."/>
            <person name="Miyauchi S."/>
            <person name="Kiss E."/>
            <person name="Drula E."/>
            <person name="Kohler A."/>
            <person name="Sanchez-Garcia M."/>
            <person name="Andreopoulos B."/>
            <person name="Barry K.W."/>
            <person name="Bonito G."/>
            <person name="Buee M."/>
            <person name="Carver A."/>
            <person name="Chen C."/>
            <person name="Cichocki N."/>
            <person name="Clum A."/>
            <person name="Culley D."/>
            <person name="Crous P.W."/>
            <person name="Fauchery L."/>
            <person name="Girlanda M."/>
            <person name="Hayes R."/>
            <person name="Keri Z."/>
            <person name="LaButti K."/>
            <person name="Lipzen A."/>
            <person name="Lombard V."/>
            <person name="Magnuson J."/>
            <person name="Maillard F."/>
            <person name="Morin E."/>
            <person name="Murat C."/>
            <person name="Nolan M."/>
            <person name="Ohm R."/>
            <person name="Pangilinan J."/>
            <person name="Pereira M."/>
            <person name="Perotto S."/>
            <person name="Peter M."/>
            <person name="Riley R."/>
            <person name="Sitrit Y."/>
            <person name="Stielow B."/>
            <person name="Szollosi G."/>
            <person name="Zifcakova L."/>
            <person name="Stursova M."/>
            <person name="Spatafora J.W."/>
            <person name="Tedersoo L."/>
            <person name="Vaario L.-M."/>
            <person name="Yamada A."/>
            <person name="Yan M."/>
            <person name="Wang P."/>
            <person name="Xu J."/>
            <person name="Bruns T."/>
            <person name="Baldrian P."/>
            <person name="Vilgalys R."/>
            <person name="Henrissat B."/>
            <person name="Grigoriev I.V."/>
            <person name="Hibbett D."/>
            <person name="Nagy L.G."/>
            <person name="Martin F.M."/>
        </authorList>
    </citation>
    <scope>NUCLEOTIDE SEQUENCE</scope>
    <source>
        <strain evidence="1">BED1</strain>
    </source>
</reference>
<sequence>MRGGPVQDAGCRLIKGQELPLLRRTRALFLFLAPSMIMIQLFERICPCWRKGGKGSLVPYRVIGRFEKPSRHQYFRRHSRYGPRSLKVSI</sequence>
<gene>
    <name evidence="1" type="ORF">L210DRAFT_650341</name>
</gene>
<dbReference type="Proteomes" id="UP001194468">
    <property type="component" value="Unassembled WGS sequence"/>
</dbReference>
<name>A0AAD4C0T3_BOLED</name>